<organism evidence="2 3">
    <name type="scientific">Eumeta variegata</name>
    <name type="common">Bagworm moth</name>
    <name type="synonym">Eumeta japonica</name>
    <dbReference type="NCBI Taxonomy" id="151549"/>
    <lineage>
        <taxon>Eukaryota</taxon>
        <taxon>Metazoa</taxon>
        <taxon>Ecdysozoa</taxon>
        <taxon>Arthropoda</taxon>
        <taxon>Hexapoda</taxon>
        <taxon>Insecta</taxon>
        <taxon>Pterygota</taxon>
        <taxon>Neoptera</taxon>
        <taxon>Endopterygota</taxon>
        <taxon>Lepidoptera</taxon>
        <taxon>Glossata</taxon>
        <taxon>Ditrysia</taxon>
        <taxon>Tineoidea</taxon>
        <taxon>Psychidae</taxon>
        <taxon>Oiketicinae</taxon>
        <taxon>Eumeta</taxon>
    </lineage>
</organism>
<keyword evidence="3" id="KW-1185">Reference proteome</keyword>
<dbReference type="Proteomes" id="UP000299102">
    <property type="component" value="Unassembled WGS sequence"/>
</dbReference>
<feature type="compositionally biased region" description="Basic residues" evidence="1">
    <location>
        <begin position="37"/>
        <end position="47"/>
    </location>
</feature>
<dbReference type="EMBL" id="BGZK01002842">
    <property type="protein sequence ID" value="GBP96857.1"/>
    <property type="molecule type" value="Genomic_DNA"/>
</dbReference>
<feature type="region of interest" description="Disordered" evidence="1">
    <location>
        <begin position="92"/>
        <end position="113"/>
    </location>
</feature>
<dbReference type="AlphaFoldDB" id="A0A4C2ADD1"/>
<reference evidence="2 3" key="1">
    <citation type="journal article" date="2019" name="Commun. Biol.">
        <title>The bagworm genome reveals a unique fibroin gene that provides high tensile strength.</title>
        <authorList>
            <person name="Kono N."/>
            <person name="Nakamura H."/>
            <person name="Ohtoshi R."/>
            <person name="Tomita M."/>
            <person name="Numata K."/>
            <person name="Arakawa K."/>
        </authorList>
    </citation>
    <scope>NUCLEOTIDE SEQUENCE [LARGE SCALE GENOMIC DNA]</scope>
</reference>
<evidence type="ECO:0000256" key="1">
    <source>
        <dbReference type="SAM" id="MobiDB-lite"/>
    </source>
</evidence>
<feature type="region of interest" description="Disordered" evidence="1">
    <location>
        <begin position="30"/>
        <end position="61"/>
    </location>
</feature>
<sequence>MRAIRARRSNYKKECCQLSPLSDSSFQFFPPSLPRSRIPRRPRRRRGGIVSAGRSAPPPRSITEQFIVAEGKASSISMNLYAATDRARPTCPADKCDRSVKWTPRGRARRRPP</sequence>
<name>A0A4C2ADD1_EUMVA</name>
<gene>
    <name evidence="2" type="ORF">EVAR_67299_1</name>
</gene>
<feature type="compositionally biased region" description="Basic residues" evidence="1">
    <location>
        <begin position="104"/>
        <end position="113"/>
    </location>
</feature>
<proteinExistence type="predicted"/>
<protein>
    <submittedName>
        <fullName evidence="2">Uncharacterized protein</fullName>
    </submittedName>
</protein>
<comment type="caution">
    <text evidence="2">The sequence shown here is derived from an EMBL/GenBank/DDBJ whole genome shotgun (WGS) entry which is preliminary data.</text>
</comment>
<accession>A0A4C2ADD1</accession>
<evidence type="ECO:0000313" key="3">
    <source>
        <dbReference type="Proteomes" id="UP000299102"/>
    </source>
</evidence>
<evidence type="ECO:0000313" key="2">
    <source>
        <dbReference type="EMBL" id="GBP96857.1"/>
    </source>
</evidence>